<dbReference type="EMBL" id="QNRR01000009">
    <property type="protein sequence ID" value="RBP39737.1"/>
    <property type="molecule type" value="Genomic_DNA"/>
</dbReference>
<feature type="signal peptide" evidence="2">
    <location>
        <begin position="1"/>
        <end position="20"/>
    </location>
</feature>
<evidence type="ECO:0008006" key="5">
    <source>
        <dbReference type="Google" id="ProtNLM"/>
    </source>
</evidence>
<evidence type="ECO:0000313" key="3">
    <source>
        <dbReference type="EMBL" id="RBP39737.1"/>
    </source>
</evidence>
<keyword evidence="4" id="KW-1185">Reference proteome</keyword>
<proteinExistence type="predicted"/>
<dbReference type="PROSITE" id="PS51257">
    <property type="entry name" value="PROKAR_LIPOPROTEIN"/>
    <property type="match status" value="1"/>
</dbReference>
<reference evidence="3 4" key="1">
    <citation type="submission" date="2018-06" db="EMBL/GenBank/DDBJ databases">
        <title>Genomic Encyclopedia of Type Strains, Phase IV (KMG-IV): sequencing the most valuable type-strain genomes for metagenomic binning, comparative biology and taxonomic classification.</title>
        <authorList>
            <person name="Goeker M."/>
        </authorList>
    </citation>
    <scope>NUCLEOTIDE SEQUENCE [LARGE SCALE GENOMIC DNA]</scope>
    <source>
        <strain evidence="3 4">DSM 25532</strain>
    </source>
</reference>
<gene>
    <name evidence="3" type="ORF">DES53_109164</name>
</gene>
<feature type="region of interest" description="Disordered" evidence="1">
    <location>
        <begin position="73"/>
        <end position="97"/>
    </location>
</feature>
<keyword evidence="2" id="KW-0732">Signal</keyword>
<evidence type="ECO:0000313" key="4">
    <source>
        <dbReference type="Proteomes" id="UP000253426"/>
    </source>
</evidence>
<sequence>MILRAACLFLFACASLTLTGCQNMGQMANPLDGANRMIQAMGRSVGRLSADAKAEPLRLDAGEIERAREAELQRGALPENAPVPPAEASTDHVAFVR</sequence>
<feature type="chain" id="PRO_5016762409" description="Lipoprotein" evidence="2">
    <location>
        <begin position="21"/>
        <end position="97"/>
    </location>
</feature>
<protein>
    <recommendedName>
        <fullName evidence="5">Lipoprotein</fullName>
    </recommendedName>
</protein>
<dbReference type="RefSeq" id="WP_113960626.1">
    <property type="nucleotide sequence ID" value="NZ_QNRR01000009.1"/>
</dbReference>
<organism evidence="3 4">
    <name type="scientific">Roseimicrobium gellanilyticum</name>
    <dbReference type="NCBI Taxonomy" id="748857"/>
    <lineage>
        <taxon>Bacteria</taxon>
        <taxon>Pseudomonadati</taxon>
        <taxon>Verrucomicrobiota</taxon>
        <taxon>Verrucomicrobiia</taxon>
        <taxon>Verrucomicrobiales</taxon>
        <taxon>Verrucomicrobiaceae</taxon>
        <taxon>Roseimicrobium</taxon>
    </lineage>
</organism>
<dbReference type="Proteomes" id="UP000253426">
    <property type="component" value="Unassembled WGS sequence"/>
</dbReference>
<evidence type="ECO:0000256" key="1">
    <source>
        <dbReference type="SAM" id="MobiDB-lite"/>
    </source>
</evidence>
<name>A0A366HBT7_9BACT</name>
<comment type="caution">
    <text evidence="3">The sequence shown here is derived from an EMBL/GenBank/DDBJ whole genome shotgun (WGS) entry which is preliminary data.</text>
</comment>
<evidence type="ECO:0000256" key="2">
    <source>
        <dbReference type="SAM" id="SignalP"/>
    </source>
</evidence>
<accession>A0A366HBT7</accession>
<dbReference type="AlphaFoldDB" id="A0A366HBT7"/>